<name>A0A8S3ZIE4_9EUPU</name>
<keyword evidence="5" id="KW-1185">Reference proteome</keyword>
<evidence type="ECO:0000256" key="2">
    <source>
        <dbReference type="ARBA" id="ARBA00040939"/>
    </source>
</evidence>
<dbReference type="AlphaFoldDB" id="A0A8S3ZIE4"/>
<reference evidence="4" key="1">
    <citation type="submission" date="2021-04" db="EMBL/GenBank/DDBJ databases">
        <authorList>
            <consortium name="Molecular Ecology Group"/>
        </authorList>
    </citation>
    <scope>NUCLEOTIDE SEQUENCE</scope>
</reference>
<dbReference type="Gene3D" id="2.20.25.10">
    <property type="match status" value="1"/>
</dbReference>
<protein>
    <recommendedName>
        <fullName evidence="2">Protein preY, mitochondrial</fullName>
    </recommendedName>
</protein>
<dbReference type="SUPFAM" id="SSF158997">
    <property type="entry name" value="Trm112p-like"/>
    <property type="match status" value="1"/>
</dbReference>
<accession>A0A8S3ZIE4</accession>
<gene>
    <name evidence="4" type="ORF">CUNI_LOCUS14781</name>
</gene>
<feature type="non-terminal residue" evidence="4">
    <location>
        <position position="108"/>
    </location>
</feature>
<dbReference type="Pfam" id="PF03966">
    <property type="entry name" value="Trm112p"/>
    <property type="match status" value="1"/>
</dbReference>
<dbReference type="OrthoDB" id="1884515at2759"/>
<evidence type="ECO:0000313" key="4">
    <source>
        <dbReference type="EMBL" id="CAG5129223.1"/>
    </source>
</evidence>
<dbReference type="Proteomes" id="UP000678393">
    <property type="component" value="Unassembled WGS sequence"/>
</dbReference>
<comment type="similarity">
    <text evidence="1">Belongs to the PREY family.</text>
</comment>
<evidence type="ECO:0000256" key="3">
    <source>
        <dbReference type="SAM" id="MobiDB-lite"/>
    </source>
</evidence>
<proteinExistence type="inferred from homology"/>
<sequence>IQQLTLILRRSRNAFPGSLRSISDVTKDDQFDTRQLQILACPLSKKPLRYDEQQKELVCDELAVAYPIVKGIPYLNPQDGRVIGSPRQEGRVIDSPCQDGSGPGHSAA</sequence>
<evidence type="ECO:0000313" key="5">
    <source>
        <dbReference type="Proteomes" id="UP000678393"/>
    </source>
</evidence>
<dbReference type="InterPro" id="IPR005651">
    <property type="entry name" value="Trm112-like"/>
</dbReference>
<feature type="region of interest" description="Disordered" evidence="3">
    <location>
        <begin position="79"/>
        <end position="108"/>
    </location>
</feature>
<dbReference type="PANTHER" id="PTHR33505">
    <property type="entry name" value="ZGC:162634"/>
    <property type="match status" value="1"/>
</dbReference>
<evidence type="ECO:0000256" key="1">
    <source>
        <dbReference type="ARBA" id="ARBA00038479"/>
    </source>
</evidence>
<organism evidence="4 5">
    <name type="scientific">Candidula unifasciata</name>
    <dbReference type="NCBI Taxonomy" id="100452"/>
    <lineage>
        <taxon>Eukaryota</taxon>
        <taxon>Metazoa</taxon>
        <taxon>Spiralia</taxon>
        <taxon>Lophotrochozoa</taxon>
        <taxon>Mollusca</taxon>
        <taxon>Gastropoda</taxon>
        <taxon>Heterobranchia</taxon>
        <taxon>Euthyneura</taxon>
        <taxon>Panpulmonata</taxon>
        <taxon>Eupulmonata</taxon>
        <taxon>Stylommatophora</taxon>
        <taxon>Helicina</taxon>
        <taxon>Helicoidea</taxon>
        <taxon>Geomitridae</taxon>
        <taxon>Candidula</taxon>
    </lineage>
</organism>
<dbReference type="PANTHER" id="PTHR33505:SF4">
    <property type="entry name" value="PROTEIN PREY, MITOCHONDRIAL"/>
    <property type="match status" value="1"/>
</dbReference>
<comment type="caution">
    <text evidence="4">The sequence shown here is derived from an EMBL/GenBank/DDBJ whole genome shotgun (WGS) entry which is preliminary data.</text>
</comment>
<dbReference type="EMBL" id="CAJHNH020003402">
    <property type="protein sequence ID" value="CAG5129223.1"/>
    <property type="molecule type" value="Genomic_DNA"/>
</dbReference>